<dbReference type="EMBL" id="JAMZIH010008459">
    <property type="protein sequence ID" value="KAJ1672113.1"/>
    <property type="molecule type" value="Genomic_DNA"/>
</dbReference>
<proteinExistence type="predicted"/>
<reference evidence="1" key="1">
    <citation type="submission" date="2022-06" db="EMBL/GenBank/DDBJ databases">
        <title>Phylogenomic reconstructions and comparative analyses of Kickxellomycotina fungi.</title>
        <authorList>
            <person name="Reynolds N.K."/>
            <person name="Stajich J.E."/>
            <person name="Barry K."/>
            <person name="Grigoriev I.V."/>
            <person name="Crous P."/>
            <person name="Smith M.E."/>
        </authorList>
    </citation>
    <scope>NUCLEOTIDE SEQUENCE</scope>
    <source>
        <strain evidence="1">RSA 2271</strain>
    </source>
</reference>
<accession>A0ACC1H7Q8</accession>
<gene>
    <name evidence="1" type="ORF">EV182_007285</name>
</gene>
<comment type="caution">
    <text evidence="1">The sequence shown here is derived from an EMBL/GenBank/DDBJ whole genome shotgun (WGS) entry which is preliminary data.</text>
</comment>
<evidence type="ECO:0000313" key="1">
    <source>
        <dbReference type="EMBL" id="KAJ1672113.1"/>
    </source>
</evidence>
<feature type="non-terminal residue" evidence="1">
    <location>
        <position position="1"/>
    </location>
</feature>
<organism evidence="1 2">
    <name type="scientific">Spiromyces aspiralis</name>
    <dbReference type="NCBI Taxonomy" id="68401"/>
    <lineage>
        <taxon>Eukaryota</taxon>
        <taxon>Fungi</taxon>
        <taxon>Fungi incertae sedis</taxon>
        <taxon>Zoopagomycota</taxon>
        <taxon>Kickxellomycotina</taxon>
        <taxon>Kickxellomycetes</taxon>
        <taxon>Kickxellales</taxon>
        <taxon>Kickxellaceae</taxon>
        <taxon>Spiromyces</taxon>
    </lineage>
</organism>
<protein>
    <submittedName>
        <fullName evidence="1">Uncharacterized protein</fullName>
    </submittedName>
</protein>
<evidence type="ECO:0000313" key="2">
    <source>
        <dbReference type="Proteomes" id="UP001145114"/>
    </source>
</evidence>
<dbReference type="Proteomes" id="UP001145114">
    <property type="component" value="Unassembled WGS sequence"/>
</dbReference>
<keyword evidence="2" id="KW-1185">Reference proteome</keyword>
<name>A0ACC1H7Q8_9FUNG</name>
<sequence length="112" mass="12538">AIASWIATYPGIYESRLAFKMVCGLNRAELREILDDMVSRGIVMRKTIVDRGVRGRTLSSCTSRVSGGRKPVGLFGEQGRSKTHGFSLCSNDIIREDKITCYWVTTDYLSKI</sequence>